<feature type="compositionally biased region" description="Polar residues" evidence="1">
    <location>
        <begin position="2225"/>
        <end position="2247"/>
    </location>
</feature>
<dbReference type="InterPro" id="IPR011600">
    <property type="entry name" value="Pept_C14_caspase"/>
</dbReference>
<dbReference type="PROSITE" id="PS50208">
    <property type="entry name" value="CASPASE_P20"/>
    <property type="match status" value="1"/>
</dbReference>
<feature type="compositionally biased region" description="Polar residues" evidence="1">
    <location>
        <begin position="2165"/>
        <end position="2188"/>
    </location>
</feature>
<dbReference type="SUPFAM" id="SSF47986">
    <property type="entry name" value="DEATH domain"/>
    <property type="match status" value="1"/>
</dbReference>
<dbReference type="Gene3D" id="2.60.40.10">
    <property type="entry name" value="Immunoglobulins"/>
    <property type="match status" value="2"/>
</dbReference>
<feature type="region of interest" description="Disordered" evidence="1">
    <location>
        <begin position="1933"/>
        <end position="1952"/>
    </location>
</feature>
<feature type="domain" description="Ig-like" evidence="3">
    <location>
        <begin position="227"/>
        <end position="335"/>
    </location>
</feature>
<feature type="region of interest" description="Disordered" evidence="1">
    <location>
        <begin position="746"/>
        <end position="828"/>
    </location>
</feature>
<feature type="region of interest" description="Disordered" evidence="1">
    <location>
        <begin position="2080"/>
        <end position="2247"/>
    </location>
</feature>
<feature type="compositionally biased region" description="Polar residues" evidence="1">
    <location>
        <begin position="1818"/>
        <end position="1853"/>
    </location>
</feature>
<feature type="region of interest" description="Disordered" evidence="1">
    <location>
        <begin position="1878"/>
        <end position="1899"/>
    </location>
</feature>
<feature type="region of interest" description="Disordered" evidence="1">
    <location>
        <begin position="878"/>
        <end position="909"/>
    </location>
</feature>
<dbReference type="PROSITE" id="PS50835">
    <property type="entry name" value="IG_LIKE"/>
    <property type="match status" value="2"/>
</dbReference>
<comment type="caution">
    <text evidence="4">The sequence shown here is derived from an EMBL/GenBank/DDBJ whole genome shotgun (WGS) entry which is preliminary data.</text>
</comment>
<dbReference type="InterPro" id="IPR013783">
    <property type="entry name" value="Ig-like_fold"/>
</dbReference>
<dbReference type="SUPFAM" id="SSF48726">
    <property type="entry name" value="Immunoglobulin"/>
    <property type="match status" value="2"/>
</dbReference>
<proteinExistence type="predicted"/>
<protein>
    <submittedName>
        <fullName evidence="4">Uncharacterized protein</fullName>
    </submittedName>
</protein>
<feature type="compositionally biased region" description="Polar residues" evidence="1">
    <location>
        <begin position="890"/>
        <end position="907"/>
    </location>
</feature>
<feature type="region of interest" description="Disordered" evidence="1">
    <location>
        <begin position="1957"/>
        <end position="1976"/>
    </location>
</feature>
<feature type="compositionally biased region" description="Acidic residues" evidence="1">
    <location>
        <begin position="777"/>
        <end position="790"/>
    </location>
</feature>
<gene>
    <name evidence="4" type="ORF">TKK_000031</name>
</gene>
<accession>A0ABD2XTH0</accession>
<evidence type="ECO:0000313" key="5">
    <source>
        <dbReference type="Proteomes" id="UP001627154"/>
    </source>
</evidence>
<dbReference type="InterPro" id="IPR029030">
    <property type="entry name" value="Caspase-like_dom_sf"/>
</dbReference>
<feature type="domain" description="Caspase family p20" evidence="2">
    <location>
        <begin position="342"/>
        <end position="417"/>
    </location>
</feature>
<evidence type="ECO:0000313" key="4">
    <source>
        <dbReference type="EMBL" id="KAL3407772.1"/>
    </source>
</evidence>
<feature type="compositionally biased region" description="Low complexity" evidence="1">
    <location>
        <begin position="1957"/>
        <end position="1972"/>
    </location>
</feature>
<dbReference type="CDD" id="cd00096">
    <property type="entry name" value="Ig"/>
    <property type="match status" value="2"/>
</dbReference>
<dbReference type="SMART" id="SM00409">
    <property type="entry name" value="IG"/>
    <property type="match status" value="2"/>
</dbReference>
<dbReference type="InterPro" id="IPR001309">
    <property type="entry name" value="Pept_C14_p20"/>
</dbReference>
<feature type="compositionally biased region" description="Low complexity" evidence="1">
    <location>
        <begin position="1882"/>
        <end position="1898"/>
    </location>
</feature>
<reference evidence="4 5" key="1">
    <citation type="journal article" date="2024" name="bioRxiv">
        <title>A reference genome for Trichogramma kaykai: A tiny desert-dwelling parasitoid wasp with competing sex-ratio distorters.</title>
        <authorList>
            <person name="Culotta J."/>
            <person name="Lindsey A.R."/>
        </authorList>
    </citation>
    <scope>NUCLEOTIDE SEQUENCE [LARGE SCALE GENOMIC DNA]</scope>
    <source>
        <strain evidence="4 5">KSX58</strain>
    </source>
</reference>
<feature type="region of interest" description="Disordered" evidence="1">
    <location>
        <begin position="947"/>
        <end position="967"/>
    </location>
</feature>
<evidence type="ECO:0000259" key="2">
    <source>
        <dbReference type="PROSITE" id="PS50208"/>
    </source>
</evidence>
<dbReference type="SUPFAM" id="SSF52129">
    <property type="entry name" value="Caspase-like"/>
    <property type="match status" value="1"/>
</dbReference>
<feature type="compositionally biased region" description="Polar residues" evidence="1">
    <location>
        <begin position="1769"/>
        <end position="1781"/>
    </location>
</feature>
<dbReference type="SMART" id="SM00408">
    <property type="entry name" value="IGc2"/>
    <property type="match status" value="2"/>
</dbReference>
<dbReference type="Pfam" id="PF00656">
    <property type="entry name" value="Peptidase_C14"/>
    <property type="match status" value="1"/>
</dbReference>
<feature type="compositionally biased region" description="Low complexity" evidence="1">
    <location>
        <begin position="2097"/>
        <end position="2109"/>
    </location>
</feature>
<dbReference type="PANTHER" id="PTHR22576:SF37">
    <property type="entry name" value="MUCOSA-ASSOCIATED LYMPHOID TISSUE LYMPHOMA TRANSLOCATION PROTEIN 1"/>
    <property type="match status" value="1"/>
</dbReference>
<dbReference type="InterPro" id="IPR036179">
    <property type="entry name" value="Ig-like_dom_sf"/>
</dbReference>
<dbReference type="Pfam" id="PF13927">
    <property type="entry name" value="Ig_3"/>
    <property type="match status" value="2"/>
</dbReference>
<dbReference type="InterPro" id="IPR007110">
    <property type="entry name" value="Ig-like_dom"/>
</dbReference>
<dbReference type="InterPro" id="IPR011029">
    <property type="entry name" value="DEATH-like_dom_sf"/>
</dbReference>
<feature type="region of interest" description="Disordered" evidence="1">
    <location>
        <begin position="1758"/>
        <end position="1781"/>
    </location>
</feature>
<feature type="domain" description="Ig-like" evidence="3">
    <location>
        <begin position="136"/>
        <end position="213"/>
    </location>
</feature>
<organism evidence="4 5">
    <name type="scientific">Trichogramma kaykai</name>
    <dbReference type="NCBI Taxonomy" id="54128"/>
    <lineage>
        <taxon>Eukaryota</taxon>
        <taxon>Metazoa</taxon>
        <taxon>Ecdysozoa</taxon>
        <taxon>Arthropoda</taxon>
        <taxon>Hexapoda</taxon>
        <taxon>Insecta</taxon>
        <taxon>Pterygota</taxon>
        <taxon>Neoptera</taxon>
        <taxon>Endopterygota</taxon>
        <taxon>Hymenoptera</taxon>
        <taxon>Apocrita</taxon>
        <taxon>Proctotrupomorpha</taxon>
        <taxon>Chalcidoidea</taxon>
        <taxon>Trichogrammatidae</taxon>
        <taxon>Trichogramma</taxon>
    </lineage>
</organism>
<dbReference type="Gene3D" id="3.40.50.1460">
    <property type="match status" value="1"/>
</dbReference>
<feature type="region of interest" description="Disordered" evidence="1">
    <location>
        <begin position="1818"/>
        <end position="1859"/>
    </location>
</feature>
<dbReference type="PANTHER" id="PTHR22576">
    <property type="entry name" value="MUCOSA ASSOCIATED LYMPHOID TISSUE LYMPHOMA TRANSLOCATION PROTEIN 1/PARACASPASE"/>
    <property type="match status" value="1"/>
</dbReference>
<feature type="compositionally biased region" description="Basic and acidic residues" evidence="1">
    <location>
        <begin position="2110"/>
        <end position="2119"/>
    </location>
</feature>
<dbReference type="InterPro" id="IPR003598">
    <property type="entry name" value="Ig_sub2"/>
</dbReference>
<dbReference type="InterPro" id="IPR052039">
    <property type="entry name" value="Caspase-related_regulators"/>
</dbReference>
<keyword evidence="5" id="KW-1185">Reference proteome</keyword>
<sequence length="2247" mass="245234">MAGSSSNNEEQSSGQDNRQLAVELALKPECPADLDLRSLPHSMALEIYKELNEDDKYITVAEYVAPIIHYDENWIKSLAIPNFREPHKTPAQRLIEEMNCKGGDVAVLLRVLSDLNMLGALNVICQPVPFRIIRHPNDAFGRKRRKIYVHHGETISIKCEAFGLPPPQYQWYFNDEALVGQTREILTLTMTKSSQAGIYQCSVRQVDQQGAITREQRSRQLKIDMSPIAVRVTEQPLSCVQVDVGGTVQISCGAIGYPDNLLFQWYRNNDLICSHYPDKDAAPENNDDDEPKAWNYSRSVLQIENCEIEDTALYTCRVSNSVSDDHSNQAHVWVSSPLPILRGKVALVIANQQYKYHQPLATAKADAKLVAMALQGIGFTVMVFEDLTRQQMIKAFEIFGTFLNDGCYGFLYYVGHGYRIQENYILPIDAPEYFDHSHDISESTLLSHTLVGDPALLVTVLDMCQDSIDPKDNPELYRDPPTIGWSNEVGIQWNLLQAYSTSYYRPAFEDTESDNGIYASSLGSLLPLEDVPVNQLFEKLGQKVGLAMRGKLHYQIPMYSTSVTQPFKLIDLPKPKNVCVKIKELSKRLRFPADFVVDLKFAPEPVSGQAHIKLHMEIFQNSIVVQLKDLVEPWDKASIVNASDESTRDIARVLNDNTWYINNPRGALLVKIIYGKNDVATAVLDVLAYLPRIILDLNEISPDEMIVPFKQVKIPRPPPAPHTIAPPTRENGCAIWANAMTSNTMPAPDHWSHSDEENVTNGAYSQGASNWASESEWSSENEEEEQDDDTSLGGLQTPKVELNNGGAEADQVDNASLGEVETPSQSPENIKRMQWKDKSSPMYMISNNYLVLTPSNDVPILAENNAGSVDQVQQLPTNSADKPEQLPELNGSTTAMTNRSNDYQNFTPIHDPQILTQNDAKSVDESQLPSNSSDKPKIVPKLKITAPETTNGSAPEITNGSAPEITNGSNAYQNLTPIRDPRISAHNDARSVDQAQKLPTNSTVTPKILPKLQSSAPEIAKGSTPEITNGSNAYQNLTPIHDPRISAHNDARSINQVPQLPPKSTVTPKILPKLQSSAPEMAKGSTPEVTNGSNAYQNLTPIRDPRISTHNDARSINQVHQLPTKSTVTPKIVPKLQSSAPEITNGSAPEITNGSNAYQNLTPIRDPRISAHNDARSINQVPQLPPKSTVTPKIVPKLQSSAPEITNGSAPEITNGSNAYQNLTPIHDPRISAHNDARSINQVHQLPTKSTVTPKILPKLQSSAPEITNGSAPEITNGSNAYQNLTPIHDPRISAHNDARSVDQAQKLPTNSTVAPKIVPKLQTPAPEMAKGSTPEITNDSNAYQNLTPIRDPRISAHNDARSINQVHQLPTKSTVIPKIVPKLQSSAPEITNGSVPEVINGSNAYQNLTPIRDPRISAHNDARLINQVPQLPPKSTVTPKIVPKLQLSAPEITNGSAPEITNGSNAYQNLTPIHDPRISTHNDGRSINQVHQLPTKSTVTPKILPKLQSSAPEMAKGSTPEVTNGSNAYQNLTPIRDPRISAHNDARSINQVHQLPTKSTVIPKIVPKLQSSAPEITNGSVPEVINGSNACQNLTPIRDPRISAHNDARLINQVPQLPPKSTVTPKIVPKLQLSAPEITNGSAPEITNGSNAYQNLTPIHDPRISAHNDARLVNQVPQLPPKSTVTPKVVPKLQLSAPEMAKESTPEVTNGSNAYQNLTPIHDPRISTHNDGRSINQVHQLPTKSTVTPKIVPKLQSSAPEMAKRSTPEVTNGSNAYQNLTPIHDPRISAHNDARSINQVPQLPPKSTVTPKILPKLQTSAPEKTNGSILERTNGSAPKMTNGSNGHQNSAPTGDVRILPQNNARSVNQAYKSLYESPHVTTLPPKGKPLTLPPNNKRSVNQTLQIPQNANEMPSRSPTLASPLTNAGSVIHPQLTPPNPNEMPNPSSRLNRSPSVMSMPLSSNSTTLTPSKIMPIDKLLPSPGNPDDMRNASQRYAESSPIVVRRMWSGGNVTVTPIATPIPSPRDSPMTPINIFTSNLVSLNLTPSNSSTQNAVIEQTPPPITEMTPVFVNRMSGGSVTISPVETPTEESKSIALSTSSDLPASSSKDTESVDQPKKPPQNLTLSPKIAESVDQTEKLPQTSTDTPKRSSIFGKVVRKVSWGSDSTPKNTESVDQTKKSPQNSIDTPKRSSIFGKVVKKVSRGSDSTPKNEKSVDKVKKSPQKSNGSPGLNGSPPATRSPSNDL</sequence>
<dbReference type="InterPro" id="IPR003599">
    <property type="entry name" value="Ig_sub"/>
</dbReference>
<dbReference type="Proteomes" id="UP001627154">
    <property type="component" value="Unassembled WGS sequence"/>
</dbReference>
<name>A0ABD2XTH0_9HYME</name>
<feature type="compositionally biased region" description="Basic and acidic residues" evidence="1">
    <location>
        <begin position="2211"/>
        <end position="2221"/>
    </location>
</feature>
<evidence type="ECO:0000256" key="1">
    <source>
        <dbReference type="SAM" id="MobiDB-lite"/>
    </source>
</evidence>
<dbReference type="EMBL" id="JBJJXI010000002">
    <property type="protein sequence ID" value="KAL3407772.1"/>
    <property type="molecule type" value="Genomic_DNA"/>
</dbReference>
<evidence type="ECO:0000259" key="3">
    <source>
        <dbReference type="PROSITE" id="PS50835"/>
    </source>
</evidence>